<feature type="transmembrane region" description="Helical" evidence="1">
    <location>
        <begin position="48"/>
        <end position="69"/>
    </location>
</feature>
<sequence length="364" mass="39860">MAQYDDLFGSILIGTWFASMLYGVVLCKTWQYLLLRASGDLQLQLRKGLLICCTLSSALATVAQLANVYYPTVTFWGNSVPVEREYWPVPVYVLANTVTGTMVNAFLIHRLYRLTEVLWIVLFPAFCVVIGLAGAIMVAVVIAMSSAISWRQDSKTVTAGLVWIVATATADLSIASALVWKLTTMNTSPKEPDSRIRRLVERAIETGATTSTMAVATLVACSTREIHGSVPTAFHCLIGPLYMLTLLYNFNLGRQRDDSVSRRSISSPERRTEVTVPSLTVPSTMCLDGTSMSIRACVPHAHGNRLDDHGLAFPECTLFLVSLNADWDPRYADGVKLSEAAGGRGVCVQEIWAPTWNSTDLALI</sequence>
<feature type="domain" description="DUF6534" evidence="2">
    <location>
        <begin position="168"/>
        <end position="251"/>
    </location>
</feature>
<accession>A0AAD6ZI94</accession>
<organism evidence="3 4">
    <name type="scientific">Mycena albidolilacea</name>
    <dbReference type="NCBI Taxonomy" id="1033008"/>
    <lineage>
        <taxon>Eukaryota</taxon>
        <taxon>Fungi</taxon>
        <taxon>Dikarya</taxon>
        <taxon>Basidiomycota</taxon>
        <taxon>Agaricomycotina</taxon>
        <taxon>Agaricomycetes</taxon>
        <taxon>Agaricomycetidae</taxon>
        <taxon>Agaricales</taxon>
        <taxon>Marasmiineae</taxon>
        <taxon>Mycenaceae</taxon>
        <taxon>Mycena</taxon>
    </lineage>
</organism>
<feature type="transmembrane region" description="Helical" evidence="1">
    <location>
        <begin position="89"/>
        <end position="108"/>
    </location>
</feature>
<feature type="transmembrane region" description="Helical" evidence="1">
    <location>
        <begin position="120"/>
        <end position="148"/>
    </location>
</feature>
<comment type="caution">
    <text evidence="3">The sequence shown here is derived from an EMBL/GenBank/DDBJ whole genome shotgun (WGS) entry which is preliminary data.</text>
</comment>
<reference evidence="3" key="1">
    <citation type="submission" date="2023-03" db="EMBL/GenBank/DDBJ databases">
        <title>Massive genome expansion in bonnet fungi (Mycena s.s.) driven by repeated elements and novel gene families across ecological guilds.</title>
        <authorList>
            <consortium name="Lawrence Berkeley National Laboratory"/>
            <person name="Harder C.B."/>
            <person name="Miyauchi S."/>
            <person name="Viragh M."/>
            <person name="Kuo A."/>
            <person name="Thoen E."/>
            <person name="Andreopoulos B."/>
            <person name="Lu D."/>
            <person name="Skrede I."/>
            <person name="Drula E."/>
            <person name="Henrissat B."/>
            <person name="Morin E."/>
            <person name="Kohler A."/>
            <person name="Barry K."/>
            <person name="LaButti K."/>
            <person name="Morin E."/>
            <person name="Salamov A."/>
            <person name="Lipzen A."/>
            <person name="Mereny Z."/>
            <person name="Hegedus B."/>
            <person name="Baldrian P."/>
            <person name="Stursova M."/>
            <person name="Weitz H."/>
            <person name="Taylor A."/>
            <person name="Grigoriev I.V."/>
            <person name="Nagy L.G."/>
            <person name="Martin F."/>
            <person name="Kauserud H."/>
        </authorList>
    </citation>
    <scope>NUCLEOTIDE SEQUENCE</scope>
    <source>
        <strain evidence="3">CBHHK002</strain>
    </source>
</reference>
<dbReference type="InterPro" id="IPR045339">
    <property type="entry name" value="DUF6534"/>
</dbReference>
<feature type="transmembrane region" description="Helical" evidence="1">
    <location>
        <begin position="6"/>
        <end position="27"/>
    </location>
</feature>
<proteinExistence type="predicted"/>
<keyword evidence="1" id="KW-1133">Transmembrane helix</keyword>
<evidence type="ECO:0000259" key="2">
    <source>
        <dbReference type="Pfam" id="PF20152"/>
    </source>
</evidence>
<feature type="transmembrane region" description="Helical" evidence="1">
    <location>
        <begin position="232"/>
        <end position="252"/>
    </location>
</feature>
<protein>
    <recommendedName>
        <fullName evidence="2">DUF6534 domain-containing protein</fullName>
    </recommendedName>
</protein>
<dbReference type="PANTHER" id="PTHR40465:SF1">
    <property type="entry name" value="DUF6534 DOMAIN-CONTAINING PROTEIN"/>
    <property type="match status" value="1"/>
</dbReference>
<feature type="transmembrane region" description="Helical" evidence="1">
    <location>
        <begin position="203"/>
        <end position="220"/>
    </location>
</feature>
<dbReference type="EMBL" id="JARIHO010000045">
    <property type="protein sequence ID" value="KAJ7323876.1"/>
    <property type="molecule type" value="Genomic_DNA"/>
</dbReference>
<evidence type="ECO:0000313" key="4">
    <source>
        <dbReference type="Proteomes" id="UP001218218"/>
    </source>
</evidence>
<gene>
    <name evidence="3" type="ORF">DFH08DRAFT_1028733</name>
</gene>
<evidence type="ECO:0000313" key="3">
    <source>
        <dbReference type="EMBL" id="KAJ7323876.1"/>
    </source>
</evidence>
<feature type="transmembrane region" description="Helical" evidence="1">
    <location>
        <begin position="160"/>
        <end position="182"/>
    </location>
</feature>
<dbReference type="Proteomes" id="UP001218218">
    <property type="component" value="Unassembled WGS sequence"/>
</dbReference>
<name>A0AAD6ZI94_9AGAR</name>
<keyword evidence="1" id="KW-0812">Transmembrane</keyword>
<dbReference type="Pfam" id="PF20152">
    <property type="entry name" value="DUF6534"/>
    <property type="match status" value="1"/>
</dbReference>
<dbReference type="PANTHER" id="PTHR40465">
    <property type="entry name" value="CHROMOSOME 1, WHOLE GENOME SHOTGUN SEQUENCE"/>
    <property type="match status" value="1"/>
</dbReference>
<dbReference type="AlphaFoldDB" id="A0AAD6ZI94"/>
<evidence type="ECO:0000256" key="1">
    <source>
        <dbReference type="SAM" id="Phobius"/>
    </source>
</evidence>
<keyword evidence="4" id="KW-1185">Reference proteome</keyword>
<keyword evidence="1" id="KW-0472">Membrane</keyword>